<keyword evidence="3" id="KW-1185">Reference proteome</keyword>
<comment type="caution">
    <text evidence="2">The sequence shown here is derived from an EMBL/GenBank/DDBJ whole genome shotgun (WGS) entry which is preliminary data.</text>
</comment>
<dbReference type="EMBL" id="JANUGQ010000012">
    <property type="protein sequence ID" value="MCS0637213.1"/>
    <property type="molecule type" value="Genomic_DNA"/>
</dbReference>
<reference evidence="2" key="1">
    <citation type="submission" date="2022-08" db="EMBL/GenBank/DDBJ databases">
        <authorList>
            <person name="Somphong A."/>
            <person name="Phongsopitanun W."/>
        </authorList>
    </citation>
    <scope>NUCLEOTIDE SEQUENCE</scope>
    <source>
        <strain evidence="2">LP05-1</strain>
    </source>
</reference>
<gene>
    <name evidence="2" type="ORF">NX801_16395</name>
</gene>
<keyword evidence="1" id="KW-1133">Transmembrane helix</keyword>
<evidence type="ECO:0000313" key="2">
    <source>
        <dbReference type="EMBL" id="MCS0637213.1"/>
    </source>
</evidence>
<protein>
    <submittedName>
        <fullName evidence="2">Uncharacterized protein</fullName>
    </submittedName>
</protein>
<keyword evidence="1" id="KW-0472">Membrane</keyword>
<name>A0ABT2CIH6_9ACTN</name>
<feature type="transmembrane region" description="Helical" evidence="1">
    <location>
        <begin position="37"/>
        <end position="57"/>
    </location>
</feature>
<evidence type="ECO:0000313" key="3">
    <source>
        <dbReference type="Proteomes" id="UP001431313"/>
    </source>
</evidence>
<keyword evidence="1" id="KW-0812">Transmembrane</keyword>
<evidence type="ECO:0000256" key="1">
    <source>
        <dbReference type="SAM" id="Phobius"/>
    </source>
</evidence>
<dbReference type="RefSeq" id="WP_258788449.1">
    <property type="nucleotide sequence ID" value="NZ_JANUGQ010000012.1"/>
</dbReference>
<proteinExistence type="predicted"/>
<sequence length="58" mass="6040">MAVGEMCPVVYDPERPSRAVIGVMGESFDSRGALKEVGRLLALGLPVLALGVLLMALA</sequence>
<organism evidence="2 3">
    <name type="scientific">Streptomyces pyxinae</name>
    <dbReference type="NCBI Taxonomy" id="2970734"/>
    <lineage>
        <taxon>Bacteria</taxon>
        <taxon>Bacillati</taxon>
        <taxon>Actinomycetota</taxon>
        <taxon>Actinomycetes</taxon>
        <taxon>Kitasatosporales</taxon>
        <taxon>Streptomycetaceae</taxon>
        <taxon>Streptomyces</taxon>
    </lineage>
</organism>
<dbReference type="Proteomes" id="UP001431313">
    <property type="component" value="Unassembled WGS sequence"/>
</dbReference>
<accession>A0ABT2CIH6</accession>